<reference evidence="2 3" key="1">
    <citation type="journal article" date="2010" name="PLoS ONE">
        <title>The Waddlia genome: a window into chlamydial biology.</title>
        <authorList>
            <person name="Bertelli C."/>
            <person name="Collyn F."/>
            <person name="Croxatto A."/>
            <person name="Ruckert C."/>
            <person name="Polkinghorne A."/>
            <person name="Kebbi-Beghdadi C."/>
            <person name="Goesmann A."/>
            <person name="Vaughan L."/>
            <person name="Greub G."/>
        </authorList>
    </citation>
    <scope>NUCLEOTIDE SEQUENCE [LARGE SCALE GENOMIC DNA]</scope>
    <source>
        <strain evidence="3">ATCC VR-1470 / WSU 86-1044</strain>
    </source>
</reference>
<keyword evidence="2" id="KW-0418">Kinase</keyword>
<evidence type="ECO:0000313" key="2">
    <source>
        <dbReference type="EMBL" id="ADI38317.1"/>
    </source>
</evidence>
<dbReference type="InterPro" id="IPR004879">
    <property type="entry name" value="Ssp411-like_TRX"/>
</dbReference>
<dbReference type="GO" id="GO:0005975">
    <property type="term" value="P:carbohydrate metabolic process"/>
    <property type="evidence" value="ECO:0007669"/>
    <property type="project" value="InterPro"/>
</dbReference>
<dbReference type="InterPro" id="IPR036249">
    <property type="entry name" value="Thioredoxin-like_sf"/>
</dbReference>
<dbReference type="Pfam" id="PF03190">
    <property type="entry name" value="Thioredox_DsbH"/>
    <property type="match status" value="1"/>
</dbReference>
<dbReference type="EMBL" id="CP001928">
    <property type="protein sequence ID" value="ADI38317.1"/>
    <property type="molecule type" value="Genomic_DNA"/>
</dbReference>
<evidence type="ECO:0000313" key="3">
    <source>
        <dbReference type="Proteomes" id="UP000001505"/>
    </source>
</evidence>
<evidence type="ECO:0000259" key="1">
    <source>
        <dbReference type="Pfam" id="PF03190"/>
    </source>
</evidence>
<sequence>MAEHHPYTNRLITQKSPYLLQHAHNPVDWHPWGEEAFEKAKELNKPIFLSIGYATCHWCHVMEEESFQNLEVAEQLNRAFINIKVDREELPEVDQLYMDFAQALMPNSAGWPLNVFLTPDLLPFFATTYLPPRNASGLPGMIDLIQHIHELWIGKGHDQILMQAQQIVDLFQQNIQVYGIDLPDRKCVPLAVDTLLQISDPVWGGVKGAPKFPIGYQYVFLMHYSALEKDGRPMFLVEKTLELMYRGGIYDHLGSGFSRYSIDEQWQIPHFEKMLYDNALLAECYCEAWKATKRSLHRRVCCEVIDYVLSKLTGEQGAFLSAEDADSEGVEGKFYTWTMDEIDDVLGSDDSELFCSVYGATAIGNFEGKNILHLPALLEHYASDNQMDHFELEARIAELKEKLYKVREKRGHPLKDDKVLSSWNGLMIHSIVEAGKAFEISRYVDAGRRAARFIYGHLWKNGRLLRRYREGKVDFSGGLDDYAFMIRASLTLFEAGCGTEWLEWAFSMERVLRDAFKAEGGAFYQTDGKDPNLIIRQCLFADGAEPSGNAVHCENLLRIYLMTFDPIYLRQAEDILKAVKEILEKYPPGYSFHYRNLLRYYQENPSTIIVSLNRNQEYRVELERLLFQRFIPHRAIIWRSQDDERLLQLVPGLKGYPSINDRTTVYLCHARVCEKPLTEFSAIENAIEKLL</sequence>
<dbReference type="AlphaFoldDB" id="D6YW06"/>
<dbReference type="InterPro" id="IPR008928">
    <property type="entry name" value="6-hairpin_glycosidase_sf"/>
</dbReference>
<dbReference type="GO" id="GO:0004798">
    <property type="term" value="F:dTMP kinase activity"/>
    <property type="evidence" value="ECO:0007669"/>
    <property type="project" value="UniProtKB-EC"/>
</dbReference>
<dbReference type="EC" id="2.7.4.9" evidence="2"/>
<accession>D6YW06</accession>
<dbReference type="PANTHER" id="PTHR42899">
    <property type="entry name" value="SPERMATOGENESIS-ASSOCIATED PROTEIN 20"/>
    <property type="match status" value="1"/>
</dbReference>
<dbReference type="PIRSF" id="PIRSF006402">
    <property type="entry name" value="UCP006402_thioredoxin"/>
    <property type="match status" value="1"/>
</dbReference>
<dbReference type="PANTHER" id="PTHR42899:SF1">
    <property type="entry name" value="SPERMATOGENESIS-ASSOCIATED PROTEIN 20"/>
    <property type="match status" value="1"/>
</dbReference>
<proteinExistence type="predicted"/>
<organism evidence="2 3">
    <name type="scientific">Waddlia chondrophila (strain ATCC VR-1470 / WSU 86-1044)</name>
    <dbReference type="NCBI Taxonomy" id="716544"/>
    <lineage>
        <taxon>Bacteria</taxon>
        <taxon>Pseudomonadati</taxon>
        <taxon>Chlamydiota</taxon>
        <taxon>Chlamydiia</taxon>
        <taxon>Parachlamydiales</taxon>
        <taxon>Waddliaceae</taxon>
        <taxon>Waddlia</taxon>
    </lineage>
</organism>
<protein>
    <submittedName>
        <fullName evidence="2">Putative thymidylate kinase</fullName>
        <ecNumber evidence="2">2.7.4.9</ecNumber>
    </submittedName>
</protein>
<dbReference type="CDD" id="cd02955">
    <property type="entry name" value="SSP411"/>
    <property type="match status" value="1"/>
</dbReference>
<dbReference type="RefSeq" id="WP_013182031.1">
    <property type="nucleotide sequence ID" value="NC_014225.1"/>
</dbReference>
<keyword evidence="2" id="KW-0808">Transferase</keyword>
<dbReference type="HOGENOM" id="CLU_014051_4_1_0"/>
<feature type="domain" description="Spermatogenesis-associated protein 20-like TRX" evidence="1">
    <location>
        <begin position="8"/>
        <end position="169"/>
    </location>
</feature>
<dbReference type="SUPFAM" id="SSF52833">
    <property type="entry name" value="Thioredoxin-like"/>
    <property type="match status" value="1"/>
</dbReference>
<dbReference type="STRING" id="716544.wcw_0957"/>
<gene>
    <name evidence="2" type="primary">yyaL</name>
    <name evidence="2" type="ordered locus">wcw_0957</name>
</gene>
<dbReference type="Proteomes" id="UP000001505">
    <property type="component" value="Chromosome"/>
</dbReference>
<dbReference type="OrthoDB" id="9762614at2"/>
<dbReference type="InterPro" id="IPR024705">
    <property type="entry name" value="Ssp411"/>
</dbReference>
<name>D6YW06_WADCW</name>
<keyword evidence="3" id="KW-1185">Reference proteome</keyword>
<dbReference type="eggNOG" id="COG1331">
    <property type="taxonomic scope" value="Bacteria"/>
</dbReference>
<dbReference type="SUPFAM" id="SSF48208">
    <property type="entry name" value="Six-hairpin glycosidases"/>
    <property type="match status" value="1"/>
</dbReference>
<dbReference type="KEGG" id="wch:wcw_0957"/>
<dbReference type="Gene3D" id="3.40.30.10">
    <property type="entry name" value="Glutaredoxin"/>
    <property type="match status" value="1"/>
</dbReference>